<reference evidence="1 2" key="2">
    <citation type="journal article" date="2012" name="Open Biol.">
        <title>Characteristics of nucleosomes and linker DNA regions on the genome of the basidiomycete Mixia osmundae revealed by mono- and dinucleosome mapping.</title>
        <authorList>
            <person name="Nishida H."/>
            <person name="Kondo S."/>
            <person name="Matsumoto T."/>
            <person name="Suzuki Y."/>
            <person name="Yoshikawa H."/>
            <person name="Taylor T.D."/>
            <person name="Sugiyama J."/>
        </authorList>
    </citation>
    <scope>NUCLEOTIDE SEQUENCE [LARGE SCALE GENOMIC DNA]</scope>
    <source>
        <strain evidence="2">CBS 9802 / IAM 14324 / JCM 22182 / KY 12970</strain>
    </source>
</reference>
<dbReference type="HOGENOM" id="CLU_2400159_0_0_1"/>
<proteinExistence type="predicted"/>
<gene>
    <name evidence="1" type="primary">Mo01363</name>
    <name evidence="1" type="ORF">E5Q_01363</name>
</gene>
<dbReference type="Proteomes" id="UP000009131">
    <property type="component" value="Unassembled WGS sequence"/>
</dbReference>
<reference evidence="1 2" key="1">
    <citation type="journal article" date="2011" name="J. Gen. Appl. Microbiol.">
        <title>Draft genome sequencing of the enigmatic basidiomycete Mixia osmundae.</title>
        <authorList>
            <person name="Nishida H."/>
            <person name="Nagatsuka Y."/>
            <person name="Sugiyama J."/>
        </authorList>
    </citation>
    <scope>NUCLEOTIDE SEQUENCE [LARGE SCALE GENOMIC DNA]</scope>
    <source>
        <strain evidence="2">CBS 9802 / IAM 14324 / JCM 22182 / KY 12970</strain>
    </source>
</reference>
<protein>
    <submittedName>
        <fullName evidence="1">Uncharacterized protein</fullName>
    </submittedName>
</protein>
<dbReference type="InParanoid" id="G7DVV0"/>
<evidence type="ECO:0000313" key="2">
    <source>
        <dbReference type="Proteomes" id="UP000009131"/>
    </source>
</evidence>
<name>G7DVV0_MIXOS</name>
<keyword evidence="2" id="KW-1185">Reference proteome</keyword>
<organism evidence="1 2">
    <name type="scientific">Mixia osmundae (strain CBS 9802 / IAM 14324 / JCM 22182 / KY 12970)</name>
    <dbReference type="NCBI Taxonomy" id="764103"/>
    <lineage>
        <taxon>Eukaryota</taxon>
        <taxon>Fungi</taxon>
        <taxon>Dikarya</taxon>
        <taxon>Basidiomycota</taxon>
        <taxon>Pucciniomycotina</taxon>
        <taxon>Mixiomycetes</taxon>
        <taxon>Mixiales</taxon>
        <taxon>Mixiaceae</taxon>
        <taxon>Mixia</taxon>
    </lineage>
</organism>
<sequence length="93" mass="10440">MTWLFLLASNKRTPHNLDGVRYGLLPGRRLTALVLLARTRLHRTHAKISTCGQAICDGERTIERSCNGYFYPASDDRRGAFDLNVTGYDLPSS</sequence>
<accession>G7DVV0</accession>
<evidence type="ECO:0000313" key="1">
    <source>
        <dbReference type="EMBL" id="GAA94710.1"/>
    </source>
</evidence>
<dbReference type="EMBL" id="BABT02000046">
    <property type="protein sequence ID" value="GAA94710.1"/>
    <property type="molecule type" value="Genomic_DNA"/>
</dbReference>
<comment type="caution">
    <text evidence="1">The sequence shown here is derived from an EMBL/GenBank/DDBJ whole genome shotgun (WGS) entry which is preliminary data.</text>
</comment>
<dbReference type="AlphaFoldDB" id="G7DVV0"/>